<dbReference type="GeneID" id="3259134"/>
<feature type="region of interest" description="Disordered" evidence="6">
    <location>
        <begin position="1"/>
        <end position="73"/>
    </location>
</feature>
<proteinExistence type="predicted"/>
<protein>
    <recommendedName>
        <fullName evidence="7">Beta-catenin-like protein 1 N-terminal domain-containing protein</fullName>
    </recommendedName>
</protein>
<dbReference type="EMBL" id="AE017348">
    <property type="protein sequence ID" value="AAW45189.2"/>
    <property type="molecule type" value="Genomic_DNA"/>
</dbReference>
<dbReference type="InterPro" id="IPR011989">
    <property type="entry name" value="ARM-like"/>
</dbReference>
<dbReference type="PaxDb" id="214684-Q5KD46"/>
<dbReference type="Pfam" id="PF08216">
    <property type="entry name" value="CTNNBL"/>
    <property type="match status" value="1"/>
</dbReference>
<dbReference type="FunCoup" id="Q5KD46">
    <property type="interactions" value="667"/>
</dbReference>
<dbReference type="eggNOG" id="KOG2734">
    <property type="taxonomic scope" value="Eukaryota"/>
</dbReference>
<dbReference type="InterPro" id="IPR039678">
    <property type="entry name" value="CTNNBL1"/>
</dbReference>
<evidence type="ECO:0000256" key="2">
    <source>
        <dbReference type="ARBA" id="ARBA00022553"/>
    </source>
</evidence>
<evidence type="ECO:0000256" key="3">
    <source>
        <dbReference type="ARBA" id="ARBA00022737"/>
    </source>
</evidence>
<keyword evidence="5" id="KW-0539">Nucleus</keyword>
<dbReference type="Proteomes" id="UP000002149">
    <property type="component" value="Chromosome 8"/>
</dbReference>
<evidence type="ECO:0000313" key="8">
    <source>
        <dbReference type="EMBL" id="AAW45189.2"/>
    </source>
</evidence>
<evidence type="ECO:0000256" key="6">
    <source>
        <dbReference type="SAM" id="MobiDB-lite"/>
    </source>
</evidence>
<dbReference type="RefSeq" id="XP_572496.2">
    <property type="nucleotide sequence ID" value="XM_572496.2"/>
</dbReference>
<dbReference type="AlphaFoldDB" id="Q5KD46"/>
<sequence length="645" mass="71647">MDIDKMFKLPALPSGGNKRKMGDLPNPETLKKYKPSEPQAASEMMPPPPPGGLNGKGKGRAVTVEDDDVEAEYSRDVGEDVYDGEDDEEGRFFGGGLNREQEQILDIFDAAGEGEQGPALDLPALRRQIGKFQRIVLKNAEQRGKYSDDPSKFIDSESDLDTSLKAFLPLTQNPPLFYPELVKSGIIPIFANLLSHENTDIAMDVVEVIQELTDEDVGGEVDDLDHEEETGSETRMAMGQLIDELLNNSLLDLLVSNLSRLDESEDTDSQGVFHILGVFENLLSFMPPLADQIVEETALLQWLLQRIKKKEYDSNKQYASEIIAILLQDSRANVLKLGQLDGMDVMLQVLSQYLKTDPGDSEEVEFMENVFDSVCSSLAQPEMKKAFFDAEGVELMVLMMKEKRLAKTRAIKVLDYALQTESGSPACERFVQALGLKTFFSAFMSSASSKAGGKKSKSKLGAAAATSAIEDEEHMLGILASLFTNLASDSPERIRVIAKFVEGGYEKVERLLEVREAAEGRLGSVIKEIEYEREVMQANEEEITDVEETEWYLRKMDAGLASLQNADYVLAWVCMEDDGAMTHARLLLSRKNMNFKTIAAVLTEFKNNVGDNDEPNEEDGQREADDAVNTQKMILEHLIAFLEGL</sequence>
<accession>Q5KD46</accession>
<dbReference type="GO" id="GO:0005681">
    <property type="term" value="C:spliceosomal complex"/>
    <property type="evidence" value="ECO:0000318"/>
    <property type="project" value="GO_Central"/>
</dbReference>
<evidence type="ECO:0000256" key="5">
    <source>
        <dbReference type="ARBA" id="ARBA00023242"/>
    </source>
</evidence>
<dbReference type="PANTHER" id="PTHR14978:SF0">
    <property type="entry name" value="BETA-CATENIN-LIKE PROTEIN 1"/>
    <property type="match status" value="1"/>
</dbReference>
<comment type="subcellular location">
    <subcellularLocation>
        <location evidence="1">Nucleus</location>
    </subcellularLocation>
</comment>
<dbReference type="OrthoDB" id="1898821at2759"/>
<dbReference type="Gene3D" id="1.25.10.10">
    <property type="entry name" value="Leucine-rich Repeat Variant"/>
    <property type="match status" value="1"/>
</dbReference>
<keyword evidence="4" id="KW-0175">Coiled coil</keyword>
<dbReference type="KEGG" id="cne:CNH03260"/>
<keyword evidence="9" id="KW-1185">Reference proteome</keyword>
<evidence type="ECO:0000256" key="4">
    <source>
        <dbReference type="ARBA" id="ARBA00023054"/>
    </source>
</evidence>
<dbReference type="VEuPathDB" id="FungiDB:CNH03260"/>
<dbReference type="InterPro" id="IPR016024">
    <property type="entry name" value="ARM-type_fold"/>
</dbReference>
<feature type="domain" description="Beta-catenin-like protein 1 N-terminal" evidence="7">
    <location>
        <begin position="97"/>
        <end position="206"/>
    </location>
</feature>
<dbReference type="SUPFAM" id="SSF48371">
    <property type="entry name" value="ARM repeat"/>
    <property type="match status" value="1"/>
</dbReference>
<dbReference type="SMART" id="SM01156">
    <property type="entry name" value="DUF1716"/>
    <property type="match status" value="1"/>
</dbReference>
<dbReference type="FunFam" id="1.25.10.10:FF:000245">
    <property type="entry name" value="Beta-catenin-like protein 1 isoform A"/>
    <property type="match status" value="1"/>
</dbReference>
<keyword evidence="3" id="KW-0677">Repeat</keyword>
<reference evidence="8 9" key="1">
    <citation type="journal article" date="2005" name="Science">
        <title>The genome of the basidiomycetous yeast and human pathogen Cryptococcus neoformans.</title>
        <authorList>
            <person name="Loftus B.J."/>
            <person name="Fung E."/>
            <person name="Roncaglia P."/>
            <person name="Rowley D."/>
            <person name="Amedeo P."/>
            <person name="Bruno D."/>
            <person name="Vamathevan J."/>
            <person name="Miranda M."/>
            <person name="Anderson I.J."/>
            <person name="Fraser J.A."/>
            <person name="Allen J.E."/>
            <person name="Bosdet I.E."/>
            <person name="Brent M.R."/>
            <person name="Chiu R."/>
            <person name="Doering T.L."/>
            <person name="Donlin M.J."/>
            <person name="D'Souza C.A."/>
            <person name="Fox D.S."/>
            <person name="Grinberg V."/>
            <person name="Fu J."/>
            <person name="Fukushima M."/>
            <person name="Haas B.J."/>
            <person name="Huang J.C."/>
            <person name="Janbon G."/>
            <person name="Jones S.J."/>
            <person name="Koo H.L."/>
            <person name="Krzywinski M.I."/>
            <person name="Kwon-Chung J.K."/>
            <person name="Lengeler K.B."/>
            <person name="Maiti R."/>
            <person name="Marra M.A."/>
            <person name="Marra R.E."/>
            <person name="Mathewson C.A."/>
            <person name="Mitchell T.G."/>
            <person name="Pertea M."/>
            <person name="Riggs F.R."/>
            <person name="Salzberg S.L."/>
            <person name="Schein J.E."/>
            <person name="Shvartsbeyn A."/>
            <person name="Shin H."/>
            <person name="Shumway M."/>
            <person name="Specht C.A."/>
            <person name="Suh B.B."/>
            <person name="Tenney A."/>
            <person name="Utterback T.R."/>
            <person name="Wickes B.L."/>
            <person name="Wortman J.R."/>
            <person name="Wye N.H."/>
            <person name="Kronstad J.W."/>
            <person name="Lodge J.K."/>
            <person name="Heitman J."/>
            <person name="Davis R.W."/>
            <person name="Fraser C.M."/>
            <person name="Hyman R.W."/>
        </authorList>
    </citation>
    <scope>NUCLEOTIDE SEQUENCE [LARGE SCALE GENOMIC DNA]</scope>
    <source>
        <strain evidence="9">JEC21 / ATCC MYA-565</strain>
    </source>
</reference>
<dbReference type="eggNOG" id="KOG1477">
    <property type="taxonomic scope" value="Eukaryota"/>
</dbReference>
<name>Q5KD46_CRYD1</name>
<dbReference type="InterPro" id="IPR013180">
    <property type="entry name" value="CTNNBL1_N"/>
</dbReference>
<evidence type="ECO:0000256" key="1">
    <source>
        <dbReference type="ARBA" id="ARBA00004123"/>
    </source>
</evidence>
<dbReference type="STRING" id="214684.Q5KD46"/>
<gene>
    <name evidence="8" type="ordered locus">CNH03260</name>
</gene>
<evidence type="ECO:0000259" key="7">
    <source>
        <dbReference type="SMART" id="SM01156"/>
    </source>
</evidence>
<keyword evidence="2" id="KW-0597">Phosphoprotein</keyword>
<dbReference type="PANTHER" id="PTHR14978">
    <property type="entry name" value="BETA-CATENIN-LIKE PROTEIN 1 NUCLEAR ASSOCIATED PROTEIN"/>
    <property type="match status" value="1"/>
</dbReference>
<dbReference type="HOGENOM" id="CLU_237080_0_0_1"/>
<dbReference type="InParanoid" id="Q5KD46"/>
<evidence type="ECO:0000313" key="9">
    <source>
        <dbReference type="Proteomes" id="UP000002149"/>
    </source>
</evidence>
<organism evidence="8 9">
    <name type="scientific">Cryptococcus deneoformans (strain JEC21 / ATCC MYA-565)</name>
    <name type="common">Cryptococcus neoformans var. neoformans serotype D</name>
    <dbReference type="NCBI Taxonomy" id="214684"/>
    <lineage>
        <taxon>Eukaryota</taxon>
        <taxon>Fungi</taxon>
        <taxon>Dikarya</taxon>
        <taxon>Basidiomycota</taxon>
        <taxon>Agaricomycotina</taxon>
        <taxon>Tremellomycetes</taxon>
        <taxon>Tremellales</taxon>
        <taxon>Cryptococcaceae</taxon>
        <taxon>Cryptococcus</taxon>
        <taxon>Cryptococcus neoformans species complex</taxon>
    </lineage>
</organism>